<proteinExistence type="predicted"/>
<dbReference type="RefSeq" id="WP_268611527.1">
    <property type="nucleotide sequence ID" value="NZ_CP113797.1"/>
</dbReference>
<name>A0A9E8ZEV2_9CYAN</name>
<evidence type="ECO:0000313" key="2">
    <source>
        <dbReference type="EMBL" id="WAL61536.1"/>
    </source>
</evidence>
<accession>A0A9E8ZEV2</accession>
<keyword evidence="3" id="KW-1185">Reference proteome</keyword>
<evidence type="ECO:0000313" key="3">
    <source>
        <dbReference type="Proteomes" id="UP001163152"/>
    </source>
</evidence>
<dbReference type="AlphaFoldDB" id="A0A9E8ZEV2"/>
<gene>
    <name evidence="2" type="ORF">OXH18_05985</name>
</gene>
<feature type="compositionally biased region" description="Basic residues" evidence="1">
    <location>
        <begin position="11"/>
        <end position="21"/>
    </location>
</feature>
<dbReference type="EMBL" id="CP113797">
    <property type="protein sequence ID" value="WAL61536.1"/>
    <property type="molecule type" value="Genomic_DNA"/>
</dbReference>
<reference evidence="2" key="1">
    <citation type="submission" date="2022-12" db="EMBL/GenBank/DDBJ databases">
        <title>Polyphasic identification of a Novel Hot-Spring Cyanobacterium Ocullathermofonsia sinensis gen nov. sp. nov. and Genomic Insights on its Adaptations to the Thermal Habitat.</title>
        <authorList>
            <person name="Daroch M."/>
            <person name="Tang J."/>
            <person name="Jiang Y."/>
        </authorList>
    </citation>
    <scope>NUCLEOTIDE SEQUENCE</scope>
    <source>
        <strain evidence="2">PKUAC-SCTA174</strain>
    </source>
</reference>
<sequence>MSMSSSLPPSTKRRTRHKSAKRSNTNPILRLLPIAGLAAVAVVLMIDVGRMSLAGDQHRDEVCIGEVDDGVIISREQLATFLTIPERDRKARVQEVLQAPYCHLSNLEIRAGVPAERVVYPLAFDPNTWLVVLYEEEEYAGYQFRFAH</sequence>
<organism evidence="2 3">
    <name type="scientific">Thermocoleostomius sinensis A174</name>
    <dbReference type="NCBI Taxonomy" id="2016057"/>
    <lineage>
        <taxon>Bacteria</taxon>
        <taxon>Bacillati</taxon>
        <taxon>Cyanobacteriota</taxon>
        <taxon>Cyanophyceae</taxon>
        <taxon>Oculatellales</taxon>
        <taxon>Oculatellaceae</taxon>
        <taxon>Thermocoleostomius</taxon>
    </lineage>
</organism>
<protein>
    <submittedName>
        <fullName evidence="2">Uncharacterized protein</fullName>
    </submittedName>
</protein>
<dbReference type="Proteomes" id="UP001163152">
    <property type="component" value="Chromosome"/>
</dbReference>
<evidence type="ECO:0000256" key="1">
    <source>
        <dbReference type="SAM" id="MobiDB-lite"/>
    </source>
</evidence>
<feature type="region of interest" description="Disordered" evidence="1">
    <location>
        <begin position="1"/>
        <end position="23"/>
    </location>
</feature>
<dbReference type="KEGG" id="tsin:OXH18_05985"/>